<keyword evidence="3" id="KW-1185">Reference proteome</keyword>
<evidence type="ECO:0000313" key="3">
    <source>
        <dbReference type="Proteomes" id="UP000774617"/>
    </source>
</evidence>
<feature type="chain" id="PRO_5046538161" evidence="1">
    <location>
        <begin position="20"/>
        <end position="337"/>
    </location>
</feature>
<name>A0ABQ8GWR1_9PEZI</name>
<keyword evidence="1" id="KW-0732">Signal</keyword>
<feature type="signal peptide" evidence="1">
    <location>
        <begin position="1"/>
        <end position="19"/>
    </location>
</feature>
<gene>
    <name evidence="2" type="ORF">B0J12DRAFT_748076</name>
</gene>
<dbReference type="EMBL" id="JAGTJR010000001">
    <property type="protein sequence ID" value="KAH7064615.1"/>
    <property type="molecule type" value="Genomic_DNA"/>
</dbReference>
<evidence type="ECO:0000313" key="2">
    <source>
        <dbReference type="EMBL" id="KAH7064615.1"/>
    </source>
</evidence>
<comment type="caution">
    <text evidence="2">The sequence shown here is derived from an EMBL/GenBank/DDBJ whole genome shotgun (WGS) entry which is preliminary data.</text>
</comment>
<protein>
    <submittedName>
        <fullName evidence="2">Uncharacterized protein</fullName>
    </submittedName>
</protein>
<accession>A0ABQ8GWR1</accession>
<reference evidence="2 3" key="1">
    <citation type="journal article" date="2021" name="Nat. Commun.">
        <title>Genetic determinants of endophytism in the Arabidopsis root mycobiome.</title>
        <authorList>
            <person name="Mesny F."/>
            <person name="Miyauchi S."/>
            <person name="Thiergart T."/>
            <person name="Pickel B."/>
            <person name="Atanasova L."/>
            <person name="Karlsson M."/>
            <person name="Huettel B."/>
            <person name="Barry K.W."/>
            <person name="Haridas S."/>
            <person name="Chen C."/>
            <person name="Bauer D."/>
            <person name="Andreopoulos W."/>
            <person name="Pangilinan J."/>
            <person name="LaButti K."/>
            <person name="Riley R."/>
            <person name="Lipzen A."/>
            <person name="Clum A."/>
            <person name="Drula E."/>
            <person name="Henrissat B."/>
            <person name="Kohler A."/>
            <person name="Grigoriev I.V."/>
            <person name="Martin F.M."/>
            <person name="Hacquard S."/>
        </authorList>
    </citation>
    <scope>NUCLEOTIDE SEQUENCE [LARGE SCALE GENOMIC DNA]</scope>
    <source>
        <strain evidence="2 3">MPI-SDFR-AT-0080</strain>
    </source>
</reference>
<organism evidence="2 3">
    <name type="scientific">Macrophomina phaseolina</name>
    <dbReference type="NCBI Taxonomy" id="35725"/>
    <lineage>
        <taxon>Eukaryota</taxon>
        <taxon>Fungi</taxon>
        <taxon>Dikarya</taxon>
        <taxon>Ascomycota</taxon>
        <taxon>Pezizomycotina</taxon>
        <taxon>Dothideomycetes</taxon>
        <taxon>Dothideomycetes incertae sedis</taxon>
        <taxon>Botryosphaeriales</taxon>
        <taxon>Botryosphaeriaceae</taxon>
        <taxon>Macrophomina</taxon>
    </lineage>
</organism>
<evidence type="ECO:0000256" key="1">
    <source>
        <dbReference type="SAM" id="SignalP"/>
    </source>
</evidence>
<dbReference type="Proteomes" id="UP000774617">
    <property type="component" value="Unassembled WGS sequence"/>
</dbReference>
<proteinExistence type="predicted"/>
<sequence length="337" mass="36880">MFGHATLALKASFVLLAGATYIQTPQEDFETRNFRTIQSIYNLTIFPNNAQIIAQGGSAVPPGLFDPQARGRITPLGNFTSFEDSIEYFFGLAPTPQGNAAGLGLYEADLVAFTSSCPEVAASVVYLKGGAVNNVTGGLLPGSPTTTLKQVCYAPPWPACHIRTCQKNNQALTTSSWQIAFWRFDDAGAVLLYDAWIPTLQLWTNVANGIQFENRTIQQGTIAQSLCPTIQQRCVGKDQQYQNVDDCTAQLLAKEFGTFDEVWGDNIVCRMIHVILTVIRPDIHCAHVGPTGGGKCVDIDYRTDYFDDAQLFGMAEPFKCPKLQVFEQVQGLIGSPY</sequence>